<reference evidence="2 3" key="1">
    <citation type="submission" date="2019-10" db="EMBL/GenBank/DDBJ databases">
        <title>Gracilibacillus salitolerans sp. nov., a moderate halophile isolated from a saline soil in northwest China.</title>
        <authorList>
            <person name="Gan L."/>
        </authorList>
    </citation>
    <scope>NUCLEOTIDE SEQUENCE [LARGE SCALE GENOMIC DNA]</scope>
    <source>
        <strain evidence="2 3">TP2-8</strain>
    </source>
</reference>
<dbReference type="AlphaFoldDB" id="A0A6N7QY87"/>
<evidence type="ECO:0000313" key="3">
    <source>
        <dbReference type="Proteomes" id="UP000435187"/>
    </source>
</evidence>
<evidence type="ECO:0000313" key="2">
    <source>
        <dbReference type="EMBL" id="MRI65845.1"/>
    </source>
</evidence>
<name>A0A6N7QY87_9BACI</name>
<accession>A0A6N7QY87</accession>
<dbReference type="EMBL" id="WJEE01000008">
    <property type="protein sequence ID" value="MRI65845.1"/>
    <property type="molecule type" value="Genomic_DNA"/>
</dbReference>
<evidence type="ECO:0000256" key="1">
    <source>
        <dbReference type="SAM" id="Phobius"/>
    </source>
</evidence>
<keyword evidence="3" id="KW-1185">Reference proteome</keyword>
<keyword evidence="1" id="KW-0472">Membrane</keyword>
<gene>
    <name evidence="2" type="ORF">GH885_05725</name>
</gene>
<sequence>MNSLLVWIHMVAGILWIGGLFLLVNNIKKGMRQASLHHFIFSLLLIIGMLISSKY</sequence>
<dbReference type="Proteomes" id="UP000435187">
    <property type="component" value="Unassembled WGS sequence"/>
</dbReference>
<comment type="caution">
    <text evidence="2">The sequence shown here is derived from an EMBL/GenBank/DDBJ whole genome shotgun (WGS) entry which is preliminary data.</text>
</comment>
<protein>
    <submittedName>
        <fullName evidence="2">Uncharacterized protein</fullName>
    </submittedName>
</protein>
<feature type="transmembrane region" description="Helical" evidence="1">
    <location>
        <begin position="6"/>
        <end position="24"/>
    </location>
</feature>
<keyword evidence="1" id="KW-0812">Transmembrane</keyword>
<organism evidence="2 3">
    <name type="scientific">Gracilibacillus thailandensis</name>
    <dbReference type="NCBI Taxonomy" id="563735"/>
    <lineage>
        <taxon>Bacteria</taxon>
        <taxon>Bacillati</taxon>
        <taxon>Bacillota</taxon>
        <taxon>Bacilli</taxon>
        <taxon>Bacillales</taxon>
        <taxon>Bacillaceae</taxon>
        <taxon>Gracilibacillus</taxon>
    </lineage>
</organism>
<proteinExistence type="predicted"/>
<keyword evidence="1" id="KW-1133">Transmembrane helix</keyword>
<feature type="transmembrane region" description="Helical" evidence="1">
    <location>
        <begin position="36"/>
        <end position="53"/>
    </location>
</feature>
<dbReference type="RefSeq" id="WP_153834617.1">
    <property type="nucleotide sequence ID" value="NZ_JBHUMW010000003.1"/>
</dbReference>